<organism evidence="3 4">
    <name type="scientific">Peribacillus huizhouensis</name>
    <dbReference type="NCBI Taxonomy" id="1501239"/>
    <lineage>
        <taxon>Bacteria</taxon>
        <taxon>Bacillati</taxon>
        <taxon>Bacillota</taxon>
        <taxon>Bacilli</taxon>
        <taxon>Bacillales</taxon>
        <taxon>Bacillaceae</taxon>
        <taxon>Peribacillus</taxon>
    </lineage>
</organism>
<dbReference type="InterPro" id="IPR051532">
    <property type="entry name" value="Ester_Hydrolysis_Enzymes"/>
</dbReference>
<dbReference type="Pfam" id="PF13472">
    <property type="entry name" value="Lipase_GDSL_2"/>
    <property type="match status" value="1"/>
</dbReference>
<dbReference type="PANTHER" id="PTHR30383">
    <property type="entry name" value="THIOESTERASE 1/PROTEASE 1/LYSOPHOSPHOLIPASE L1"/>
    <property type="match status" value="1"/>
</dbReference>
<name>A0ABR6CNV9_9BACI</name>
<evidence type="ECO:0000313" key="4">
    <source>
        <dbReference type="Proteomes" id="UP000626697"/>
    </source>
</evidence>
<evidence type="ECO:0000259" key="2">
    <source>
        <dbReference type="Pfam" id="PF13472"/>
    </source>
</evidence>
<dbReference type="Gene3D" id="3.40.50.1110">
    <property type="entry name" value="SGNH hydrolase"/>
    <property type="match status" value="1"/>
</dbReference>
<reference evidence="3 4" key="1">
    <citation type="submission" date="2020-08" db="EMBL/GenBank/DDBJ databases">
        <title>Genomic Encyclopedia of Type Strains, Phase IV (KMG-IV): sequencing the most valuable type-strain genomes for metagenomic binning, comparative biology and taxonomic classification.</title>
        <authorList>
            <person name="Goeker M."/>
        </authorList>
    </citation>
    <scope>NUCLEOTIDE SEQUENCE [LARGE SCALE GENOMIC DNA]</scope>
    <source>
        <strain evidence="3 4">DSM 105481</strain>
    </source>
</reference>
<feature type="signal peptide" evidence="1">
    <location>
        <begin position="1"/>
        <end position="25"/>
    </location>
</feature>
<dbReference type="InterPro" id="IPR013830">
    <property type="entry name" value="SGNH_hydro"/>
</dbReference>
<comment type="caution">
    <text evidence="3">The sequence shown here is derived from an EMBL/GenBank/DDBJ whole genome shotgun (WGS) entry which is preliminary data.</text>
</comment>
<dbReference type="RefSeq" id="WP_182502488.1">
    <property type="nucleotide sequence ID" value="NZ_JACJHX010000005.1"/>
</dbReference>
<feature type="domain" description="SGNH hydrolase-type esterase" evidence="2">
    <location>
        <begin position="31"/>
        <end position="220"/>
    </location>
</feature>
<feature type="chain" id="PRO_5045714273" evidence="1">
    <location>
        <begin position="26"/>
        <end position="233"/>
    </location>
</feature>
<proteinExistence type="predicted"/>
<dbReference type="EMBL" id="JACJHX010000005">
    <property type="protein sequence ID" value="MBA9026695.1"/>
    <property type="molecule type" value="Genomic_DNA"/>
</dbReference>
<dbReference type="InterPro" id="IPR036514">
    <property type="entry name" value="SGNH_hydro_sf"/>
</dbReference>
<evidence type="ECO:0000313" key="3">
    <source>
        <dbReference type="EMBL" id="MBA9026695.1"/>
    </source>
</evidence>
<keyword evidence="1" id="KW-0732">Signal</keyword>
<keyword evidence="4" id="KW-1185">Reference proteome</keyword>
<dbReference type="Proteomes" id="UP000626697">
    <property type="component" value="Unassembled WGS sequence"/>
</dbReference>
<evidence type="ECO:0000256" key="1">
    <source>
        <dbReference type="SAM" id="SignalP"/>
    </source>
</evidence>
<dbReference type="PANTHER" id="PTHR30383:SF5">
    <property type="entry name" value="SGNH HYDROLASE-TYPE ESTERASE DOMAIN-CONTAINING PROTEIN"/>
    <property type="match status" value="1"/>
</dbReference>
<accession>A0ABR6CNV9</accession>
<protein>
    <submittedName>
        <fullName evidence="3">Lysophospholipase L1-like esterase</fullName>
    </submittedName>
</protein>
<dbReference type="SUPFAM" id="SSF52266">
    <property type="entry name" value="SGNH hydrolase"/>
    <property type="match status" value="1"/>
</dbReference>
<gene>
    <name evidence="3" type="ORF">HNP81_001980</name>
</gene>
<sequence>MKKMVMCLIVASILLISVGSIKADAAGFVGFGDSNTEGTYFTQYGYDLNTRWVIQTGAINAGISGNDTNQAMKRFTTDVLAKKPTSVSIMFGQNDGLLLNNGKPQVDKVKFEQNITSMVTQLKARNIKVLLMTSLPVQQTLYYNKYPDKKHLYADKGGIRIWLNGYNEIIRKVAKAQNVQLVDHYANAWIKAGGGAGSDAQLVASGLIAPDGFHWTPKGHSMMTYSINYYLAR</sequence>